<dbReference type="Gene3D" id="3.40.640.10">
    <property type="entry name" value="Type I PLP-dependent aspartate aminotransferase-like (Major domain)"/>
    <property type="match status" value="1"/>
</dbReference>
<dbReference type="EMBL" id="MTKO01000074">
    <property type="protein sequence ID" value="RWX45668.1"/>
    <property type="molecule type" value="Genomic_DNA"/>
</dbReference>
<evidence type="ECO:0000256" key="5">
    <source>
        <dbReference type="RuleBase" id="RU004508"/>
    </source>
</evidence>
<dbReference type="InterPro" id="IPR015421">
    <property type="entry name" value="PyrdxlP-dep_Trfase_major"/>
</dbReference>
<keyword evidence="1 4" id="KW-0663">Pyridoxal phosphate</keyword>
<evidence type="ECO:0000256" key="3">
    <source>
        <dbReference type="PIRSR" id="PIRSR000390-1"/>
    </source>
</evidence>
<evidence type="ECO:0000256" key="4">
    <source>
        <dbReference type="PIRSR" id="PIRSR000390-2"/>
    </source>
</evidence>
<comment type="caution">
    <text evidence="6">The sequence shown here is derived from an EMBL/GenBank/DDBJ whole genome shotgun (WGS) entry which is preliminary data.</text>
</comment>
<dbReference type="AlphaFoldDB" id="A0A444IXM0"/>
<dbReference type="CDD" id="cd00616">
    <property type="entry name" value="AHBA_syn"/>
    <property type="match status" value="1"/>
</dbReference>
<proteinExistence type="inferred from homology"/>
<reference evidence="6 7" key="1">
    <citation type="submission" date="2017-01" db="EMBL/GenBank/DDBJ databases">
        <title>The cable genome- insights into the physiology and evolution of filamentous bacteria capable of sulfide oxidation via long distance electron transfer.</title>
        <authorList>
            <person name="Schreiber L."/>
            <person name="Bjerg J.T."/>
            <person name="Boggild A."/>
            <person name="Van De Vossenberg J."/>
            <person name="Meysman F."/>
            <person name="Nielsen L.P."/>
            <person name="Schramm A."/>
            <person name="Kjeldsen K.U."/>
        </authorList>
    </citation>
    <scope>NUCLEOTIDE SEQUENCE [LARGE SCALE GENOMIC DNA]</scope>
    <source>
        <strain evidence="6">MCF</strain>
    </source>
</reference>
<dbReference type="GO" id="GO:0000271">
    <property type="term" value="P:polysaccharide biosynthetic process"/>
    <property type="evidence" value="ECO:0007669"/>
    <property type="project" value="TreeGrafter"/>
</dbReference>
<dbReference type="Gene3D" id="3.90.1150.10">
    <property type="entry name" value="Aspartate Aminotransferase, domain 1"/>
    <property type="match status" value="1"/>
</dbReference>
<evidence type="ECO:0000313" key="6">
    <source>
        <dbReference type="EMBL" id="RWX45668.1"/>
    </source>
</evidence>
<name>A0A444IXM0_9BACT</name>
<gene>
    <name evidence="6" type="ORF">H206_01445</name>
</gene>
<comment type="similarity">
    <text evidence="2 5">Belongs to the DegT/DnrJ/EryC1 family.</text>
</comment>
<protein>
    <submittedName>
        <fullName evidence="6">dTDP-4-amino-4,6-dideoxygalactose transaminase</fullName>
    </submittedName>
</protein>
<dbReference type="Proteomes" id="UP000287853">
    <property type="component" value="Unassembled WGS sequence"/>
</dbReference>
<dbReference type="PANTHER" id="PTHR30244:SF36">
    <property type="entry name" value="3-OXO-GLUCOSE-6-PHOSPHATE:GLUTAMATE AMINOTRANSFERASE"/>
    <property type="match status" value="1"/>
</dbReference>
<dbReference type="SUPFAM" id="SSF53383">
    <property type="entry name" value="PLP-dependent transferases"/>
    <property type="match status" value="1"/>
</dbReference>
<dbReference type="GO" id="GO:0030170">
    <property type="term" value="F:pyridoxal phosphate binding"/>
    <property type="evidence" value="ECO:0007669"/>
    <property type="project" value="TreeGrafter"/>
</dbReference>
<accession>A0A444IXM0</accession>
<dbReference type="PIRSF" id="PIRSF000390">
    <property type="entry name" value="PLP_StrS"/>
    <property type="match status" value="1"/>
</dbReference>
<keyword evidence="7" id="KW-1185">Reference proteome</keyword>
<dbReference type="InterPro" id="IPR000653">
    <property type="entry name" value="DegT/StrS_aminotransferase"/>
</dbReference>
<dbReference type="InterPro" id="IPR015422">
    <property type="entry name" value="PyrdxlP-dep_Trfase_small"/>
</dbReference>
<feature type="active site" description="Proton acceptor" evidence="3">
    <location>
        <position position="208"/>
    </location>
</feature>
<feature type="modified residue" description="N6-(pyridoxal phosphate)lysine" evidence="4">
    <location>
        <position position="208"/>
    </location>
</feature>
<dbReference type="GO" id="GO:0008483">
    <property type="term" value="F:transaminase activity"/>
    <property type="evidence" value="ECO:0007669"/>
    <property type="project" value="TreeGrafter"/>
</dbReference>
<dbReference type="PANTHER" id="PTHR30244">
    <property type="entry name" value="TRANSAMINASE"/>
    <property type="match status" value="1"/>
</dbReference>
<organism evidence="6 7">
    <name type="scientific">Candidatus Electrothrix aarhusensis</name>
    <dbReference type="NCBI Taxonomy" id="1859131"/>
    <lineage>
        <taxon>Bacteria</taxon>
        <taxon>Pseudomonadati</taxon>
        <taxon>Thermodesulfobacteriota</taxon>
        <taxon>Desulfobulbia</taxon>
        <taxon>Desulfobulbales</taxon>
        <taxon>Desulfobulbaceae</taxon>
        <taxon>Candidatus Electrothrix</taxon>
    </lineage>
</organism>
<evidence type="ECO:0000313" key="7">
    <source>
        <dbReference type="Proteomes" id="UP000287853"/>
    </source>
</evidence>
<sequence>MKVPLLDLQPQTEFFREQIIKEITEVVDSTCYILGPKVAKLEQEIAEYSDAVAAIGVSSGTDALVASLMALELQPGDQVLTTPYTFFATMGSIIRVGAVPVFADVDARTLNLDPAKAAEILEADAAEERKIKAIMPVHLFGQCADMFALMALAHQYEIPVIEDAAQAIGAEYPLRESAESASKNDGEVVWKKAGSMGLAGCFSFFPSKNLGCMGDGGMITTCDSDFAETLRCYRNHGAKPKYYHSKIGGNFRLDPLQAAVLSVKLPYLEKWHQQRRENSEQYRELFAQAGLIGEQIALPEAIYSTAPDAEQHNIHIYNQFVIRTSRRDALRQYLQEKSIGCEVYYPVCLHQQKCLESYGTYNALSFPVAEQASRESLALPIYPELSNEQQEYVVDTIADFFRS</sequence>
<evidence type="ECO:0000256" key="1">
    <source>
        <dbReference type="ARBA" id="ARBA00022898"/>
    </source>
</evidence>
<dbReference type="Pfam" id="PF01041">
    <property type="entry name" value="DegT_DnrJ_EryC1"/>
    <property type="match status" value="1"/>
</dbReference>
<dbReference type="InterPro" id="IPR015424">
    <property type="entry name" value="PyrdxlP-dep_Trfase"/>
</dbReference>
<evidence type="ECO:0000256" key="2">
    <source>
        <dbReference type="ARBA" id="ARBA00037999"/>
    </source>
</evidence>